<accession>A0A821XMR9</accession>
<dbReference type="EMBL" id="CAJOBP010090404">
    <property type="protein sequence ID" value="CAF4945439.1"/>
    <property type="molecule type" value="Genomic_DNA"/>
</dbReference>
<gene>
    <name evidence="1" type="ORF">UJA718_LOCUS47500</name>
</gene>
<comment type="caution">
    <text evidence="1">The sequence shown here is derived from an EMBL/GenBank/DDBJ whole genome shotgun (WGS) entry which is preliminary data.</text>
</comment>
<dbReference type="AlphaFoldDB" id="A0A821XMR9"/>
<dbReference type="Proteomes" id="UP000663873">
    <property type="component" value="Unassembled WGS sequence"/>
</dbReference>
<sequence>MQATDAAIVAVEVIESYQAIRGGKLEKGSVDQVYACCENKIDILD</sequence>
<proteinExistence type="predicted"/>
<evidence type="ECO:0000313" key="1">
    <source>
        <dbReference type="EMBL" id="CAF4945439.1"/>
    </source>
</evidence>
<protein>
    <submittedName>
        <fullName evidence="1">Uncharacterized protein</fullName>
    </submittedName>
</protein>
<reference evidence="1" key="1">
    <citation type="submission" date="2021-02" db="EMBL/GenBank/DDBJ databases">
        <authorList>
            <person name="Nowell W R."/>
        </authorList>
    </citation>
    <scope>NUCLEOTIDE SEQUENCE</scope>
</reference>
<keyword evidence="2" id="KW-1185">Reference proteome</keyword>
<name>A0A821XMR9_9BILA</name>
<feature type="non-terminal residue" evidence="1">
    <location>
        <position position="1"/>
    </location>
</feature>
<evidence type="ECO:0000313" key="2">
    <source>
        <dbReference type="Proteomes" id="UP000663873"/>
    </source>
</evidence>
<organism evidence="1 2">
    <name type="scientific">Rotaria socialis</name>
    <dbReference type="NCBI Taxonomy" id="392032"/>
    <lineage>
        <taxon>Eukaryota</taxon>
        <taxon>Metazoa</taxon>
        <taxon>Spiralia</taxon>
        <taxon>Gnathifera</taxon>
        <taxon>Rotifera</taxon>
        <taxon>Eurotatoria</taxon>
        <taxon>Bdelloidea</taxon>
        <taxon>Philodinida</taxon>
        <taxon>Philodinidae</taxon>
        <taxon>Rotaria</taxon>
    </lineage>
</organism>